<dbReference type="FunFam" id="3.30.565.10:FF:000006">
    <property type="entry name" value="Sensor histidine kinase WalK"/>
    <property type="match status" value="1"/>
</dbReference>
<dbReference type="Pfam" id="PF00512">
    <property type="entry name" value="HisKA"/>
    <property type="match status" value="1"/>
</dbReference>
<reference evidence="19" key="1">
    <citation type="submission" date="2022-05" db="EMBL/GenBank/DDBJ databases">
        <authorList>
            <person name="Tuo L."/>
        </authorList>
    </citation>
    <scope>NUCLEOTIDE SEQUENCE</scope>
    <source>
        <strain evidence="19">BSK12Z-4</strain>
    </source>
</reference>
<dbReference type="InterPro" id="IPR036097">
    <property type="entry name" value="HisK_dim/P_sf"/>
</dbReference>
<evidence type="ECO:0000256" key="1">
    <source>
        <dbReference type="ARBA" id="ARBA00000085"/>
    </source>
</evidence>
<dbReference type="PRINTS" id="PR00344">
    <property type="entry name" value="BCTRLSENSOR"/>
</dbReference>
<dbReference type="InterPro" id="IPR013656">
    <property type="entry name" value="PAS_4"/>
</dbReference>
<evidence type="ECO:0000256" key="14">
    <source>
        <dbReference type="ARBA" id="ARBA00039401"/>
    </source>
</evidence>
<dbReference type="NCBIfam" id="TIGR00229">
    <property type="entry name" value="sensory_box"/>
    <property type="match status" value="1"/>
</dbReference>
<dbReference type="GO" id="GO:0005886">
    <property type="term" value="C:plasma membrane"/>
    <property type="evidence" value="ECO:0007669"/>
    <property type="project" value="UniProtKB-SubCell"/>
</dbReference>
<dbReference type="EC" id="2.7.13.3" evidence="4"/>
<dbReference type="GO" id="GO:0000155">
    <property type="term" value="F:phosphorelay sensor kinase activity"/>
    <property type="evidence" value="ECO:0007669"/>
    <property type="project" value="InterPro"/>
</dbReference>
<dbReference type="GO" id="GO:0030295">
    <property type="term" value="F:protein kinase activator activity"/>
    <property type="evidence" value="ECO:0007669"/>
    <property type="project" value="TreeGrafter"/>
</dbReference>
<evidence type="ECO:0000256" key="16">
    <source>
        <dbReference type="SAM" id="Phobius"/>
    </source>
</evidence>
<dbReference type="Pfam" id="PF08448">
    <property type="entry name" value="PAS_4"/>
    <property type="match status" value="2"/>
</dbReference>
<feature type="compositionally biased region" description="Gly residues" evidence="15">
    <location>
        <begin position="22"/>
        <end position="35"/>
    </location>
</feature>
<feature type="transmembrane region" description="Helical" evidence="16">
    <location>
        <begin position="164"/>
        <end position="186"/>
    </location>
</feature>
<dbReference type="PROSITE" id="PS50109">
    <property type="entry name" value="HIS_KIN"/>
    <property type="match status" value="1"/>
</dbReference>
<feature type="domain" description="Histidine kinase" evidence="17">
    <location>
        <begin position="741"/>
        <end position="957"/>
    </location>
</feature>
<dbReference type="Gene3D" id="3.30.565.10">
    <property type="entry name" value="Histidine kinase-like ATPase, C-terminal domain"/>
    <property type="match status" value="1"/>
</dbReference>
<dbReference type="SMART" id="SM00091">
    <property type="entry name" value="PAS"/>
    <property type="match status" value="2"/>
</dbReference>
<feature type="transmembrane region" description="Helical" evidence="16">
    <location>
        <begin position="126"/>
        <end position="144"/>
    </location>
</feature>
<dbReference type="InterPro" id="IPR035965">
    <property type="entry name" value="PAS-like_dom_sf"/>
</dbReference>
<dbReference type="GO" id="GO:0005524">
    <property type="term" value="F:ATP binding"/>
    <property type="evidence" value="ECO:0007669"/>
    <property type="project" value="UniProtKB-KW"/>
</dbReference>
<accession>A0A9X2IGQ8</accession>
<dbReference type="CDD" id="cd00130">
    <property type="entry name" value="PAS"/>
    <property type="match status" value="2"/>
</dbReference>
<evidence type="ECO:0000256" key="13">
    <source>
        <dbReference type="ARBA" id="ARBA00023136"/>
    </source>
</evidence>
<feature type="transmembrane region" description="Helical" evidence="16">
    <location>
        <begin position="198"/>
        <end position="218"/>
    </location>
</feature>
<keyword evidence="8" id="KW-0547">Nucleotide-binding</keyword>
<keyword evidence="13 16" id="KW-0472">Membrane</keyword>
<feature type="domain" description="PAS" evidence="18">
    <location>
        <begin position="473"/>
        <end position="518"/>
    </location>
</feature>
<dbReference type="PANTHER" id="PTHR42878:SF7">
    <property type="entry name" value="SENSOR HISTIDINE KINASE GLRK"/>
    <property type="match status" value="1"/>
</dbReference>
<dbReference type="GO" id="GO:0007234">
    <property type="term" value="P:osmosensory signaling via phosphorelay pathway"/>
    <property type="evidence" value="ECO:0007669"/>
    <property type="project" value="TreeGrafter"/>
</dbReference>
<evidence type="ECO:0000256" key="2">
    <source>
        <dbReference type="ARBA" id="ARBA00004141"/>
    </source>
</evidence>
<evidence type="ECO:0000256" key="4">
    <source>
        <dbReference type="ARBA" id="ARBA00012438"/>
    </source>
</evidence>
<evidence type="ECO:0000256" key="12">
    <source>
        <dbReference type="ARBA" id="ARBA00023012"/>
    </source>
</evidence>
<evidence type="ECO:0000256" key="3">
    <source>
        <dbReference type="ARBA" id="ARBA00004236"/>
    </source>
</evidence>
<dbReference type="CDD" id="cd00075">
    <property type="entry name" value="HATPase"/>
    <property type="match status" value="1"/>
</dbReference>
<comment type="subcellular location">
    <subcellularLocation>
        <location evidence="3">Cell membrane</location>
    </subcellularLocation>
    <subcellularLocation>
        <location evidence="2">Membrane</location>
        <topology evidence="2">Multi-pass membrane protein</topology>
    </subcellularLocation>
</comment>
<dbReference type="Proteomes" id="UP001139485">
    <property type="component" value="Unassembled WGS sequence"/>
</dbReference>
<dbReference type="Pfam" id="PF02518">
    <property type="entry name" value="HATPase_c"/>
    <property type="match status" value="1"/>
</dbReference>
<dbReference type="AlphaFoldDB" id="A0A9X2IGQ8"/>
<keyword evidence="10" id="KW-0067">ATP-binding</keyword>
<feature type="transmembrane region" description="Helical" evidence="16">
    <location>
        <begin position="238"/>
        <end position="266"/>
    </location>
</feature>
<evidence type="ECO:0000256" key="7">
    <source>
        <dbReference type="ARBA" id="ARBA00022692"/>
    </source>
</evidence>
<dbReference type="InterPro" id="IPR005467">
    <property type="entry name" value="His_kinase_dom"/>
</dbReference>
<keyword evidence="20" id="KW-1185">Reference proteome</keyword>
<dbReference type="InterPro" id="IPR036890">
    <property type="entry name" value="HATPase_C_sf"/>
</dbReference>
<evidence type="ECO:0000256" key="5">
    <source>
        <dbReference type="ARBA" id="ARBA00022553"/>
    </source>
</evidence>
<evidence type="ECO:0000313" key="19">
    <source>
        <dbReference type="EMBL" id="MCM0622268.1"/>
    </source>
</evidence>
<dbReference type="SUPFAM" id="SSF55785">
    <property type="entry name" value="PYP-like sensor domain (PAS domain)"/>
    <property type="match status" value="2"/>
</dbReference>
<dbReference type="SUPFAM" id="SSF55874">
    <property type="entry name" value="ATPase domain of HSP90 chaperone/DNA topoisomerase II/histidine kinase"/>
    <property type="match status" value="1"/>
</dbReference>
<dbReference type="InterPro" id="IPR003661">
    <property type="entry name" value="HisK_dim/P_dom"/>
</dbReference>
<dbReference type="InterPro" id="IPR050351">
    <property type="entry name" value="BphY/WalK/GraS-like"/>
</dbReference>
<dbReference type="InterPro" id="IPR004358">
    <property type="entry name" value="Sig_transdc_His_kin-like_C"/>
</dbReference>
<dbReference type="RefSeq" id="WP_250828503.1">
    <property type="nucleotide sequence ID" value="NZ_JAMOIL010000031.1"/>
</dbReference>
<dbReference type="PROSITE" id="PS50112">
    <property type="entry name" value="PAS"/>
    <property type="match status" value="2"/>
</dbReference>
<dbReference type="SMART" id="SM00388">
    <property type="entry name" value="HisKA"/>
    <property type="match status" value="1"/>
</dbReference>
<comment type="caution">
    <text evidence="19">The sequence shown here is derived from an EMBL/GenBank/DDBJ whole genome shotgun (WGS) entry which is preliminary data.</text>
</comment>
<sequence>MTMGSPTRAGSPAAPASAPGGAPTGTGAGRAGAGRGASDPSGQGLLVALVVAVLVVVVVVGSGGRLGTDGASVRVMPTVVAALSGLAVWLLARAGTLGRLVVVALLLVPALGVAHGVVVGGGLVEGLLLGAMDSLACVLAALVLRGGPHTVWTGLEGVPSLGRLLVASGVGGLVFGGAFAIAALLLDSAGEDSLVVARHASAAFLTWGAWSALVLSALGAPPPVPGAGPRAGEGLAQVVLVSLAFLVVFSPAQSLALTAMPLPLLAWAALRLGSRATAIELLVAAAYVTITTDAGWGPFGETEAGTATVDAALLPSVVQGYLVCSLLLSLPPALLLHQRRILAVALEREQHLFGRHFTDSAFGNLLLEEDVQGTARVTRVNDAALAALGRSRSSVLALPLEALVEVDVVARLTFAMQIGEPWRGRARVPGRPGAEVELGVTRVSGPDERPATWSAQLLDVTEEEAARRRAEDAERLTDSTLATTAAMIVVTDPEGRVRLVNDAATRVTGWTTADLAGRHVWETGLLPGARADLEALATWPNRSGAPVVRERSLATSTGATLRVRWSDNAVRDATGQARMLVLTGIDVTEERASSALVEHLLRAPVGTVLLGLDEQGTIQVANTGAELVLGRAPADLLGTPAIDLVDPADLVERFGQEGAGDGFRAALASADRRDQDPAGATDWVVVGASGDLLTLSVTVTRVDEPASRSRFLVVARDVTEERRLVQQLRALDSAKTDFVMTVSHELRTPTTSILGYSQFLAEEPLEPEQLQMVQAVLRNARRLAAMNEDLLFLARLDAGVVDSSQSTAVDLGELATALGCTREDEARERGLALRIDAEPGARVQGDAAQLTRMLDNLIGNALKFTDAGGSVTVTVGSVGDEVSLVVEDTGMGIPVDEQDGLFQRFYRSSTAVQRAVQGPGLGLSIVAAVVAAHAGRVSVRSAHLEGATFSVALPRAADEQRPAGRHAAVVPHD</sequence>
<dbReference type="InterPro" id="IPR000014">
    <property type="entry name" value="PAS"/>
</dbReference>
<keyword evidence="7 16" id="KW-0812">Transmembrane</keyword>
<evidence type="ECO:0000256" key="11">
    <source>
        <dbReference type="ARBA" id="ARBA00022989"/>
    </source>
</evidence>
<feature type="region of interest" description="Disordered" evidence="15">
    <location>
        <begin position="1"/>
        <end position="36"/>
    </location>
</feature>
<evidence type="ECO:0000259" key="17">
    <source>
        <dbReference type="PROSITE" id="PS50109"/>
    </source>
</evidence>
<gene>
    <name evidence="19" type="ORF">M8330_18395</name>
</gene>
<dbReference type="Gene3D" id="3.30.450.20">
    <property type="entry name" value="PAS domain"/>
    <property type="match status" value="3"/>
</dbReference>
<evidence type="ECO:0000256" key="6">
    <source>
        <dbReference type="ARBA" id="ARBA00022679"/>
    </source>
</evidence>
<evidence type="ECO:0000256" key="9">
    <source>
        <dbReference type="ARBA" id="ARBA00022777"/>
    </source>
</evidence>
<keyword evidence="5" id="KW-0597">Phosphoprotein</keyword>
<evidence type="ECO:0000256" key="8">
    <source>
        <dbReference type="ARBA" id="ARBA00022741"/>
    </source>
</evidence>
<dbReference type="InterPro" id="IPR003594">
    <property type="entry name" value="HATPase_dom"/>
</dbReference>
<dbReference type="SUPFAM" id="SSF47384">
    <property type="entry name" value="Homodimeric domain of signal transducing histidine kinase"/>
    <property type="match status" value="1"/>
</dbReference>
<evidence type="ECO:0000313" key="20">
    <source>
        <dbReference type="Proteomes" id="UP001139485"/>
    </source>
</evidence>
<name>A0A9X2IGQ8_9ACTN</name>
<keyword evidence="6" id="KW-0808">Transferase</keyword>
<evidence type="ECO:0000256" key="15">
    <source>
        <dbReference type="SAM" id="MobiDB-lite"/>
    </source>
</evidence>
<feature type="transmembrane region" description="Helical" evidence="16">
    <location>
        <begin position="44"/>
        <end position="63"/>
    </location>
</feature>
<dbReference type="CDD" id="cd00082">
    <property type="entry name" value="HisKA"/>
    <property type="match status" value="1"/>
</dbReference>
<evidence type="ECO:0000259" key="18">
    <source>
        <dbReference type="PROSITE" id="PS50112"/>
    </source>
</evidence>
<protein>
    <recommendedName>
        <fullName evidence="14">Sensor-like histidine kinase SenX3</fullName>
        <ecNumber evidence="4">2.7.13.3</ecNumber>
    </recommendedName>
</protein>
<keyword evidence="12" id="KW-0902">Two-component regulatory system</keyword>
<organism evidence="19 20">
    <name type="scientific">Nocardioides bruguierae</name>
    <dbReference type="NCBI Taxonomy" id="2945102"/>
    <lineage>
        <taxon>Bacteria</taxon>
        <taxon>Bacillati</taxon>
        <taxon>Actinomycetota</taxon>
        <taxon>Actinomycetes</taxon>
        <taxon>Propionibacteriales</taxon>
        <taxon>Nocardioidaceae</taxon>
        <taxon>Nocardioides</taxon>
    </lineage>
</organism>
<keyword evidence="9" id="KW-0418">Kinase</keyword>
<dbReference type="EMBL" id="JAMOIL010000031">
    <property type="protein sequence ID" value="MCM0622268.1"/>
    <property type="molecule type" value="Genomic_DNA"/>
</dbReference>
<feature type="transmembrane region" description="Helical" evidence="16">
    <location>
        <begin position="98"/>
        <end position="119"/>
    </location>
</feature>
<feature type="compositionally biased region" description="Low complexity" evidence="15">
    <location>
        <begin position="1"/>
        <end position="21"/>
    </location>
</feature>
<evidence type="ECO:0000256" key="10">
    <source>
        <dbReference type="ARBA" id="ARBA00022840"/>
    </source>
</evidence>
<dbReference type="PANTHER" id="PTHR42878">
    <property type="entry name" value="TWO-COMPONENT HISTIDINE KINASE"/>
    <property type="match status" value="1"/>
</dbReference>
<dbReference type="Gene3D" id="1.10.287.130">
    <property type="match status" value="1"/>
</dbReference>
<feature type="transmembrane region" description="Helical" evidence="16">
    <location>
        <begin position="75"/>
        <end position="92"/>
    </location>
</feature>
<comment type="catalytic activity">
    <reaction evidence="1">
        <text>ATP + protein L-histidine = ADP + protein N-phospho-L-histidine.</text>
        <dbReference type="EC" id="2.7.13.3"/>
    </reaction>
</comment>
<dbReference type="SMART" id="SM00387">
    <property type="entry name" value="HATPase_c"/>
    <property type="match status" value="1"/>
</dbReference>
<feature type="domain" description="PAS" evidence="18">
    <location>
        <begin position="593"/>
        <end position="649"/>
    </location>
</feature>
<proteinExistence type="predicted"/>
<keyword evidence="11 16" id="KW-1133">Transmembrane helix</keyword>
<dbReference type="GO" id="GO:0000156">
    <property type="term" value="F:phosphorelay response regulator activity"/>
    <property type="evidence" value="ECO:0007669"/>
    <property type="project" value="TreeGrafter"/>
</dbReference>